<reference evidence="3 4" key="1">
    <citation type="journal article" date="2011" name="Science">
        <title>The Selaginella genome identifies genetic changes associated with the evolution of vascular plants.</title>
        <authorList>
            <person name="Banks J.A."/>
            <person name="Nishiyama T."/>
            <person name="Hasebe M."/>
            <person name="Bowman J.L."/>
            <person name="Gribskov M."/>
            <person name="dePamphilis C."/>
            <person name="Albert V.A."/>
            <person name="Aono N."/>
            <person name="Aoyama T."/>
            <person name="Ambrose B.A."/>
            <person name="Ashton N.W."/>
            <person name="Axtell M.J."/>
            <person name="Barker E."/>
            <person name="Barker M.S."/>
            <person name="Bennetzen J.L."/>
            <person name="Bonawitz N.D."/>
            <person name="Chapple C."/>
            <person name="Cheng C."/>
            <person name="Correa L.G."/>
            <person name="Dacre M."/>
            <person name="DeBarry J."/>
            <person name="Dreyer I."/>
            <person name="Elias M."/>
            <person name="Engstrom E.M."/>
            <person name="Estelle M."/>
            <person name="Feng L."/>
            <person name="Finet C."/>
            <person name="Floyd S.K."/>
            <person name="Frommer W.B."/>
            <person name="Fujita T."/>
            <person name="Gramzow L."/>
            <person name="Gutensohn M."/>
            <person name="Harholt J."/>
            <person name="Hattori M."/>
            <person name="Heyl A."/>
            <person name="Hirai T."/>
            <person name="Hiwatashi Y."/>
            <person name="Ishikawa M."/>
            <person name="Iwata M."/>
            <person name="Karol K.G."/>
            <person name="Koehler B."/>
            <person name="Kolukisaoglu U."/>
            <person name="Kubo M."/>
            <person name="Kurata T."/>
            <person name="Lalonde S."/>
            <person name="Li K."/>
            <person name="Li Y."/>
            <person name="Litt A."/>
            <person name="Lyons E."/>
            <person name="Manning G."/>
            <person name="Maruyama T."/>
            <person name="Michael T.P."/>
            <person name="Mikami K."/>
            <person name="Miyazaki S."/>
            <person name="Morinaga S."/>
            <person name="Murata T."/>
            <person name="Mueller-Roeber B."/>
            <person name="Nelson D.R."/>
            <person name="Obara M."/>
            <person name="Oguri Y."/>
            <person name="Olmstead R.G."/>
            <person name="Onodera N."/>
            <person name="Petersen B.L."/>
            <person name="Pils B."/>
            <person name="Prigge M."/>
            <person name="Rensing S.A."/>
            <person name="Riano-Pachon D.M."/>
            <person name="Roberts A.W."/>
            <person name="Sato Y."/>
            <person name="Scheller H.V."/>
            <person name="Schulz B."/>
            <person name="Schulz C."/>
            <person name="Shakirov E.V."/>
            <person name="Shibagaki N."/>
            <person name="Shinohara N."/>
            <person name="Shippen D.E."/>
            <person name="Soerensen I."/>
            <person name="Sotooka R."/>
            <person name="Sugimoto N."/>
            <person name="Sugita M."/>
            <person name="Sumikawa N."/>
            <person name="Tanurdzic M."/>
            <person name="Theissen G."/>
            <person name="Ulvskov P."/>
            <person name="Wakazuki S."/>
            <person name="Weng J.K."/>
            <person name="Willats W.W."/>
            <person name="Wipf D."/>
            <person name="Wolf P.G."/>
            <person name="Yang L."/>
            <person name="Zimmer A.D."/>
            <person name="Zhu Q."/>
            <person name="Mitros T."/>
            <person name="Hellsten U."/>
            <person name="Loque D."/>
            <person name="Otillar R."/>
            <person name="Salamov A."/>
            <person name="Schmutz J."/>
            <person name="Shapiro H."/>
            <person name="Lindquist E."/>
            <person name="Lucas S."/>
            <person name="Rokhsar D."/>
            <person name="Grigoriev I.V."/>
        </authorList>
    </citation>
    <scope>NUCLEOTIDE SEQUENCE [LARGE SCALE GENOMIC DNA]</scope>
</reference>
<dbReference type="GO" id="GO:0008299">
    <property type="term" value="P:isoprenoid biosynthetic process"/>
    <property type="evidence" value="ECO:0007669"/>
    <property type="project" value="UniProtKB-ARBA"/>
</dbReference>
<dbReference type="Gramene" id="EFJ09265">
    <property type="protein sequence ID" value="EFJ09265"/>
    <property type="gene ID" value="SELMODRAFT_428156"/>
</dbReference>
<dbReference type="AlphaFoldDB" id="D8T1X8"/>
<dbReference type="EC" id="4.2.3.-" evidence="2"/>
<organism evidence="4">
    <name type="scientific">Selaginella moellendorffii</name>
    <name type="common">Spikemoss</name>
    <dbReference type="NCBI Taxonomy" id="88036"/>
    <lineage>
        <taxon>Eukaryota</taxon>
        <taxon>Viridiplantae</taxon>
        <taxon>Streptophyta</taxon>
        <taxon>Embryophyta</taxon>
        <taxon>Tracheophyta</taxon>
        <taxon>Lycopodiopsida</taxon>
        <taxon>Selaginellales</taxon>
        <taxon>Selaginellaceae</taxon>
        <taxon>Selaginella</taxon>
    </lineage>
</organism>
<sequence length="252" mass="28478">MASLCLQKLPVVEHLFGLTSFKLPEIPCSLSFQRHPKYMSITKESNEWAFKCMRRDFSPEEKKCMVQWKVPMFMCLSMPHAPKVNMVASAKFAWLTAFLDDPFDDNEVAGGALATSYLNTVLSLCYGTTSLAEVPESGHSCLSNVPRPDEGFEDKEDEFIFYCDILAMNASRNGKKAFLKFLDVLSCAIPANLVFHYASSRYHGMDNPLLGEGTFRGTWILDPKHTVIVSDPKCATWWQVQTNSTRSKIYQT</sequence>
<dbReference type="InterPro" id="IPR034686">
    <property type="entry name" value="Terpene_cyclase-like_2"/>
</dbReference>
<keyword evidence="2" id="KW-0460">Magnesium</keyword>
<dbReference type="GO" id="GO:0010333">
    <property type="term" value="F:terpene synthase activity"/>
    <property type="evidence" value="ECO:0007669"/>
    <property type="project" value="InterPro"/>
</dbReference>
<evidence type="ECO:0000313" key="4">
    <source>
        <dbReference type="Proteomes" id="UP000001514"/>
    </source>
</evidence>
<dbReference type="Proteomes" id="UP000001514">
    <property type="component" value="Unassembled WGS sequence"/>
</dbReference>
<keyword evidence="2" id="KW-0479">Metal-binding</keyword>
<dbReference type="PANTHER" id="PTHR35201">
    <property type="entry name" value="TERPENE SYNTHASE"/>
    <property type="match status" value="1"/>
</dbReference>
<keyword evidence="4" id="KW-1185">Reference proteome</keyword>
<dbReference type="InterPro" id="IPR008949">
    <property type="entry name" value="Isoprenoid_synthase_dom_sf"/>
</dbReference>
<evidence type="ECO:0000256" key="2">
    <source>
        <dbReference type="RuleBase" id="RU366034"/>
    </source>
</evidence>
<accession>D8T1X8</accession>
<comment type="similarity">
    <text evidence="1 2">Belongs to the terpene synthase family.</text>
</comment>
<gene>
    <name evidence="3" type="ORF">SELMODRAFT_428156</name>
</gene>
<dbReference type="Gene3D" id="1.10.600.10">
    <property type="entry name" value="Farnesyl Diphosphate Synthase"/>
    <property type="match status" value="1"/>
</dbReference>
<comment type="cofactor">
    <cofactor evidence="2">
        <name>Mg(2+)</name>
        <dbReference type="ChEBI" id="CHEBI:18420"/>
    </cofactor>
</comment>
<evidence type="ECO:0000313" key="3">
    <source>
        <dbReference type="EMBL" id="EFJ09265.1"/>
    </source>
</evidence>
<dbReference type="PANTHER" id="PTHR35201:SF4">
    <property type="entry name" value="BETA-PINACENE SYNTHASE-RELATED"/>
    <property type="match status" value="1"/>
</dbReference>
<evidence type="ECO:0000256" key="1">
    <source>
        <dbReference type="ARBA" id="ARBA00006333"/>
    </source>
</evidence>
<dbReference type="EMBL" id="GL377664">
    <property type="protein sequence ID" value="EFJ09265.1"/>
    <property type="molecule type" value="Genomic_DNA"/>
</dbReference>
<dbReference type="InParanoid" id="D8T1X8"/>
<dbReference type="HOGENOM" id="CLU_1126106_0_0_1"/>
<name>D8T1X8_SELML</name>
<keyword evidence="2" id="KW-0456">Lyase</keyword>
<proteinExistence type="inferred from homology"/>
<dbReference type="SUPFAM" id="SSF48576">
    <property type="entry name" value="Terpenoid synthases"/>
    <property type="match status" value="1"/>
</dbReference>
<dbReference type="GO" id="GO:0046872">
    <property type="term" value="F:metal ion binding"/>
    <property type="evidence" value="ECO:0007669"/>
    <property type="project" value="UniProtKB-KW"/>
</dbReference>
<protein>
    <recommendedName>
        <fullName evidence="2">Terpene synthase</fullName>
        <ecNumber evidence="2">4.2.3.-</ecNumber>
    </recommendedName>
</protein>
<dbReference type="KEGG" id="smo:SELMODRAFT_428156"/>